<keyword evidence="3" id="KW-1185">Reference proteome</keyword>
<evidence type="ECO:0000313" key="2">
    <source>
        <dbReference type="EMBL" id="CAH0112295.1"/>
    </source>
</evidence>
<dbReference type="InterPro" id="IPR019170">
    <property type="entry name" value="Meckelin"/>
</dbReference>
<evidence type="ECO:0000313" key="3">
    <source>
        <dbReference type="Proteomes" id="UP000789390"/>
    </source>
</evidence>
<dbReference type="PANTHER" id="PTHR21274">
    <property type="entry name" value="MECKELIN"/>
    <property type="match status" value="1"/>
</dbReference>
<feature type="transmembrane region" description="Helical" evidence="1">
    <location>
        <begin position="433"/>
        <end position="455"/>
    </location>
</feature>
<sequence>MFTNKITFLQVEAYDVILSSSSPESCNHSSYFDSISHKCKSCGNFQISSDDHLSCECDFGYYPEFKEKSKAIECLRCDQSIQPEICLKSNLTCESYDIKVLQVAENITSAQCMKCPLWHQPDQTKSLCIPCSNMCHCPSDYEDVNGTCVKDSFTIPDTPTIFTYNLHGRPYVSNYLRDWVHGGGKYCEHLINLCVLTDYNHDSQSACSLYRQLSGGFSHSIYYDDSQNEYLLNSARIDILKDQTMDFVVKQYALDGTYLLIQPLRSVFSSLCCTGTWRPIQRNANIFHSCTLHSKVLRMADMRFFEIYFVDRAINQSRLINVPVKVLNIVRGGVQRNRRFFNFDLATGSNHDGHTDFIRYLSSLTIIGGKTTLYRTILRISVISNDKPLGLRLPYATINYETIGSLENGKSPVIHFAVKNTVSMNEAMKSLEIALSVLCSFGALYALLRIAVWYIRSDKTTIDLQTLIRLLVYGADILANVFQFERFALEIPATYFTADTFLNYNTVLRLALGLSTYLFISLVQNILNAALFERYLEHKIQRFTDVCTLSNISVWLRIHSRYGFYIHGRSPHGFADIDMQIMCQQLQREEENLCAQRGLVQGQDTQTFSIFFNEILLEKLIKLKNQSSGTSTLSLFNKLNEFFTSFLDHALRELDYEVRDRHFLETVWKWKCCGICHKSNHSNIYP</sequence>
<feature type="transmembrane region" description="Helical" evidence="1">
    <location>
        <begin position="507"/>
        <end position="532"/>
    </location>
</feature>
<dbReference type="GO" id="GO:0060271">
    <property type="term" value="P:cilium assembly"/>
    <property type="evidence" value="ECO:0007669"/>
    <property type="project" value="InterPro"/>
</dbReference>
<dbReference type="GO" id="GO:0036038">
    <property type="term" value="C:MKS complex"/>
    <property type="evidence" value="ECO:0007669"/>
    <property type="project" value="InterPro"/>
</dbReference>
<protein>
    <recommendedName>
        <fullName evidence="4">Meckelin</fullName>
    </recommendedName>
</protein>
<dbReference type="Proteomes" id="UP000789390">
    <property type="component" value="Unassembled WGS sequence"/>
</dbReference>
<reference evidence="2" key="1">
    <citation type="submission" date="2021-11" db="EMBL/GenBank/DDBJ databases">
        <authorList>
            <person name="Schell T."/>
        </authorList>
    </citation>
    <scope>NUCLEOTIDE SEQUENCE</scope>
    <source>
        <strain evidence="2">M5</strain>
    </source>
</reference>
<comment type="caution">
    <text evidence="2">The sequence shown here is derived from an EMBL/GenBank/DDBJ whole genome shotgun (WGS) entry which is preliminary data.</text>
</comment>
<evidence type="ECO:0008006" key="4">
    <source>
        <dbReference type="Google" id="ProtNLM"/>
    </source>
</evidence>
<dbReference type="PANTHER" id="PTHR21274:SF0">
    <property type="entry name" value="MECKELIN"/>
    <property type="match status" value="1"/>
</dbReference>
<accession>A0A8J2SAF5</accession>
<gene>
    <name evidence="2" type="ORF">DGAL_LOCUS16010</name>
</gene>
<organism evidence="2 3">
    <name type="scientific">Daphnia galeata</name>
    <dbReference type="NCBI Taxonomy" id="27404"/>
    <lineage>
        <taxon>Eukaryota</taxon>
        <taxon>Metazoa</taxon>
        <taxon>Ecdysozoa</taxon>
        <taxon>Arthropoda</taxon>
        <taxon>Crustacea</taxon>
        <taxon>Branchiopoda</taxon>
        <taxon>Diplostraca</taxon>
        <taxon>Cladocera</taxon>
        <taxon>Anomopoda</taxon>
        <taxon>Daphniidae</taxon>
        <taxon>Daphnia</taxon>
    </lineage>
</organism>
<dbReference type="AlphaFoldDB" id="A0A8J2SAF5"/>
<name>A0A8J2SAF5_9CRUS</name>
<keyword evidence="1" id="KW-0472">Membrane</keyword>
<dbReference type="OrthoDB" id="419138at2759"/>
<dbReference type="Pfam" id="PF09773">
    <property type="entry name" value="Meckelin"/>
    <property type="match status" value="1"/>
</dbReference>
<evidence type="ECO:0000256" key="1">
    <source>
        <dbReference type="SAM" id="Phobius"/>
    </source>
</evidence>
<dbReference type="EMBL" id="CAKKLH010000325">
    <property type="protein sequence ID" value="CAH0112295.1"/>
    <property type="molecule type" value="Genomic_DNA"/>
</dbReference>
<proteinExistence type="predicted"/>
<keyword evidence="1" id="KW-1133">Transmembrane helix</keyword>
<keyword evidence="1" id="KW-0812">Transmembrane</keyword>
<feature type="transmembrane region" description="Helical" evidence="1">
    <location>
        <begin position="467"/>
        <end position="487"/>
    </location>
</feature>